<evidence type="ECO:0000256" key="1">
    <source>
        <dbReference type="SAM" id="Phobius"/>
    </source>
</evidence>
<proteinExistence type="predicted"/>
<sequence length="68" mass="7871">LKINRGVIYSRLNRAHRFINISLLILLWCIFSIKALTSVKQLAHLSPFFNVPENTITSRAITIIKQQH</sequence>
<dbReference type="AlphaFoldDB" id="A0A0R3T6L2"/>
<reference evidence="2" key="1">
    <citation type="submission" date="2017-02" db="UniProtKB">
        <authorList>
            <consortium name="WormBaseParasite"/>
        </authorList>
    </citation>
    <scope>IDENTIFICATION</scope>
</reference>
<accession>A0A0R3T6L2</accession>
<keyword evidence="1" id="KW-0812">Transmembrane</keyword>
<evidence type="ECO:0000313" key="2">
    <source>
        <dbReference type="WBParaSite" id="HNAJ_0000270001-mRNA-1"/>
    </source>
</evidence>
<keyword evidence="1" id="KW-1133">Transmembrane helix</keyword>
<keyword evidence="1" id="KW-0472">Membrane</keyword>
<organism evidence="2">
    <name type="scientific">Rodentolepis nana</name>
    <name type="common">Dwarf tapeworm</name>
    <name type="synonym">Hymenolepis nana</name>
    <dbReference type="NCBI Taxonomy" id="102285"/>
    <lineage>
        <taxon>Eukaryota</taxon>
        <taxon>Metazoa</taxon>
        <taxon>Spiralia</taxon>
        <taxon>Lophotrochozoa</taxon>
        <taxon>Platyhelminthes</taxon>
        <taxon>Cestoda</taxon>
        <taxon>Eucestoda</taxon>
        <taxon>Cyclophyllidea</taxon>
        <taxon>Hymenolepididae</taxon>
        <taxon>Rodentolepis</taxon>
    </lineage>
</organism>
<protein>
    <submittedName>
        <fullName evidence="2">Transposase</fullName>
    </submittedName>
</protein>
<dbReference type="WBParaSite" id="HNAJ_0000270001-mRNA-1">
    <property type="protein sequence ID" value="HNAJ_0000270001-mRNA-1"/>
    <property type="gene ID" value="HNAJ_0000270001"/>
</dbReference>
<feature type="transmembrane region" description="Helical" evidence="1">
    <location>
        <begin position="21"/>
        <end position="39"/>
    </location>
</feature>
<name>A0A0R3T6L2_RODNA</name>